<feature type="transmembrane region" description="Helical" evidence="8">
    <location>
        <begin position="237"/>
        <end position="256"/>
    </location>
</feature>
<keyword evidence="6 8" id="KW-0472">Membrane</keyword>
<dbReference type="GO" id="GO:0009313">
    <property type="term" value="P:oligosaccharide catabolic process"/>
    <property type="evidence" value="ECO:0007669"/>
    <property type="project" value="TreeGrafter"/>
</dbReference>
<feature type="transmembrane region" description="Helical" evidence="8">
    <location>
        <begin position="12"/>
        <end position="35"/>
    </location>
</feature>
<dbReference type="InterPro" id="IPR035906">
    <property type="entry name" value="MetI-like_sf"/>
</dbReference>
<dbReference type="Pfam" id="PF00128">
    <property type="entry name" value="Alpha-amylase"/>
    <property type="match status" value="1"/>
</dbReference>
<sequence length="914" mass="100249">MENIVGTKSSLVWVVNIAAALMVLLWTIPTIGLLVSSFRDRDQITGSGWWQAVFPSEQRIVYRAGALDSQKQLAQGWVIEGSVFEGGKGQVKAFGVTSRAPEAFAPGTVADLGDGVTATVAADGQYQLVAQAKFEGRSPRLFVTSITPAKATLANYDRVLFSEGIGRAFMNTATVTIPATIIPILIAAFAAYALAWMEFPGRALMVAAVVGLLVVPLQLSLMPLLRLHNSLGIGKEYIGIWLAHSGFGLPLAIYLLRNYMAGLPREIIESARVDGATDFQIFLKIILPLSFPALASFAIFQFLWTWNDFLVASVFLGNDNDKLVMTSALRGLMGSRGGDWEIFGLLGLRVDLRAAGGVLCHAEIPGARLAGGVGEVMQRDPDWWRGAVIYQIYPRSYQDSNGDGIGDLAGIAQRLPHIASLGADAIWISPFFTSPMKDFGYDVSNYCDVDPMFGTLADFDAVLKKAHDLGLRVMIDLVLSHTADVHPWFQESRASRSNPKANWYVWADPKPDGTPPNNWLSVFGGSSWQWDGRREQYYLHNFLTSQPDLNFHEPLVQEALLDVARFWLERGVDGFRLDTINFYIADKYLRDNPALPKELRNDSIAPSVNPYNHQLHLFDKNQPENLDFLRKFRAVLDPYGAAAVGEVGDAQRGLEIMAEYTSGGDKVQMCYPFEMLQPKRLTAAGLVDAFSRMAKAAPDAWPCWSYSNHDTVRHVTRWQLSDAAAKAYTTLLMCLRGSLCLYQGEELGLPEAEIAYADLQDPYGIQFWPEFKGRDGARTPMVWETDSRFGGFTSGGKPWLPVTPPHLARSVAVQLGDHGSMLAHYRRALALRRAHPVLRDGAMVDLAAQGDLATFCRVGSETLFIAVNLGAGTVDAALPAGNWAPIGADLGSQPADTTGRVTLGPWQVCLARKI</sequence>
<dbReference type="Gene3D" id="3.20.20.80">
    <property type="entry name" value="Glycosidases"/>
    <property type="match status" value="1"/>
</dbReference>
<evidence type="ECO:0000256" key="5">
    <source>
        <dbReference type="ARBA" id="ARBA00022989"/>
    </source>
</evidence>
<dbReference type="InterPro" id="IPR006047">
    <property type="entry name" value="GH13_cat_dom"/>
</dbReference>
<feature type="transmembrane region" description="Helical" evidence="8">
    <location>
        <begin position="203"/>
        <end position="225"/>
    </location>
</feature>
<evidence type="ECO:0000256" key="1">
    <source>
        <dbReference type="ARBA" id="ARBA00004651"/>
    </source>
</evidence>
<name>C8S0J7_9RHOB</name>
<proteinExistence type="inferred from homology"/>
<dbReference type="eggNOG" id="COG0366">
    <property type="taxonomic scope" value="Bacteria"/>
</dbReference>
<dbReference type="Pfam" id="PF00528">
    <property type="entry name" value="BPD_transp_1"/>
    <property type="match status" value="1"/>
</dbReference>
<feature type="transmembrane region" description="Helical" evidence="8">
    <location>
        <begin position="281"/>
        <end position="304"/>
    </location>
</feature>
<evidence type="ECO:0000313" key="10">
    <source>
        <dbReference type="EMBL" id="EEW25531.1"/>
    </source>
</evidence>
<keyword evidence="7" id="KW-0326">Glycosidase</keyword>
<gene>
    <name evidence="10" type="ORF">Rsw2DRAFT_1575</name>
</gene>
<reference evidence="10 11" key="1">
    <citation type="submission" date="2009-08" db="EMBL/GenBank/DDBJ databases">
        <title>The draft genome of Rhodobacter sp. SW2.</title>
        <authorList>
            <consortium name="US DOE Joint Genome Institute (JGI-PGF)"/>
            <person name="Lucas S."/>
            <person name="Copeland A."/>
            <person name="Lapidus A."/>
            <person name="Glavina del Rio T."/>
            <person name="Tice H."/>
            <person name="Bruce D."/>
            <person name="Goodwin L."/>
            <person name="Pitluck S."/>
            <person name="Larimer F."/>
            <person name="Land M.L."/>
            <person name="Hauser L."/>
            <person name="Emerson D."/>
        </authorList>
    </citation>
    <scope>NUCLEOTIDE SEQUENCE [LARGE SCALE GENOMIC DNA]</scope>
    <source>
        <strain evidence="10 11">SW2</strain>
    </source>
</reference>
<dbReference type="SUPFAM" id="SSF51445">
    <property type="entry name" value="(Trans)glycosidases"/>
    <property type="match status" value="1"/>
</dbReference>
<dbReference type="InterPro" id="IPR000515">
    <property type="entry name" value="MetI-like"/>
</dbReference>
<evidence type="ECO:0000256" key="8">
    <source>
        <dbReference type="RuleBase" id="RU363032"/>
    </source>
</evidence>
<dbReference type="STRING" id="371731.Rsw2DRAFT_1575"/>
<dbReference type="GO" id="GO:0004556">
    <property type="term" value="F:alpha-amylase activity"/>
    <property type="evidence" value="ECO:0007669"/>
    <property type="project" value="TreeGrafter"/>
</dbReference>
<accession>C8S0J7</accession>
<dbReference type="CDD" id="cd06261">
    <property type="entry name" value="TM_PBP2"/>
    <property type="match status" value="1"/>
</dbReference>
<dbReference type="Gene3D" id="3.90.400.10">
    <property type="entry name" value="Oligo-1,6-glucosidase, Domain 2"/>
    <property type="match status" value="1"/>
</dbReference>
<dbReference type="eggNOG" id="COG0395">
    <property type="taxonomic scope" value="Bacteria"/>
</dbReference>
<dbReference type="EMBL" id="ACYY01000008">
    <property type="protein sequence ID" value="EEW25531.1"/>
    <property type="molecule type" value="Genomic_DNA"/>
</dbReference>
<organism evidence="10 11">
    <name type="scientific">Rhodobacter ferrooxidans</name>
    <dbReference type="NCBI Taxonomy" id="371731"/>
    <lineage>
        <taxon>Bacteria</taxon>
        <taxon>Pseudomonadati</taxon>
        <taxon>Pseudomonadota</taxon>
        <taxon>Alphaproteobacteria</taxon>
        <taxon>Rhodobacterales</taxon>
        <taxon>Rhodobacter group</taxon>
        <taxon>Rhodobacter</taxon>
    </lineage>
</organism>
<comment type="caution">
    <text evidence="10">The sequence shown here is derived from an EMBL/GenBank/DDBJ whole genome shotgun (WGS) entry which is preliminary data.</text>
</comment>
<comment type="subcellular location">
    <subcellularLocation>
        <location evidence="1 8">Cell membrane</location>
        <topology evidence="1 8">Multi-pass membrane protein</topology>
    </subcellularLocation>
</comment>
<evidence type="ECO:0000256" key="6">
    <source>
        <dbReference type="ARBA" id="ARBA00023136"/>
    </source>
</evidence>
<feature type="domain" description="ABC transmembrane type-1" evidence="9">
    <location>
        <begin position="169"/>
        <end position="361"/>
    </location>
</feature>
<evidence type="ECO:0000256" key="2">
    <source>
        <dbReference type="ARBA" id="ARBA00008061"/>
    </source>
</evidence>
<evidence type="ECO:0000313" key="11">
    <source>
        <dbReference type="Proteomes" id="UP000010121"/>
    </source>
</evidence>
<dbReference type="SMART" id="SM00642">
    <property type="entry name" value="Aamy"/>
    <property type="match status" value="1"/>
</dbReference>
<keyword evidence="8" id="KW-0813">Transport</keyword>
<evidence type="ECO:0000256" key="4">
    <source>
        <dbReference type="ARBA" id="ARBA00022801"/>
    </source>
</evidence>
<dbReference type="PANTHER" id="PTHR10357">
    <property type="entry name" value="ALPHA-AMYLASE FAMILY MEMBER"/>
    <property type="match status" value="1"/>
</dbReference>
<comment type="similarity">
    <text evidence="8">Belongs to the binding-protein-dependent transport system permease family.</text>
</comment>
<keyword evidence="5 8" id="KW-1133">Transmembrane helix</keyword>
<evidence type="ECO:0000256" key="7">
    <source>
        <dbReference type="ARBA" id="ARBA00023295"/>
    </source>
</evidence>
<comment type="similarity">
    <text evidence="2">Belongs to the glycosyl hydrolase 13 family.</text>
</comment>
<keyword evidence="4" id="KW-0378">Hydrolase</keyword>
<feature type="transmembrane region" description="Helical" evidence="8">
    <location>
        <begin position="175"/>
        <end position="197"/>
    </location>
</feature>
<dbReference type="GO" id="GO:0055085">
    <property type="term" value="P:transmembrane transport"/>
    <property type="evidence" value="ECO:0007669"/>
    <property type="project" value="InterPro"/>
</dbReference>
<dbReference type="AlphaFoldDB" id="C8S0J7"/>
<dbReference type="Gene3D" id="1.10.3720.10">
    <property type="entry name" value="MetI-like"/>
    <property type="match status" value="1"/>
</dbReference>
<keyword evidence="11" id="KW-1185">Reference proteome</keyword>
<dbReference type="PANTHER" id="PTHR10357:SF179">
    <property type="entry name" value="NEUTRAL AND BASIC AMINO ACID TRANSPORT PROTEIN RBAT"/>
    <property type="match status" value="1"/>
</dbReference>
<keyword evidence="3 8" id="KW-0812">Transmembrane</keyword>
<dbReference type="FunFam" id="3.90.400.10:FF:000002">
    <property type="entry name" value="Sucrose isomerase"/>
    <property type="match status" value="1"/>
</dbReference>
<evidence type="ECO:0000259" key="9">
    <source>
        <dbReference type="PROSITE" id="PS50928"/>
    </source>
</evidence>
<dbReference type="Proteomes" id="UP000010121">
    <property type="component" value="Unassembled WGS sequence"/>
</dbReference>
<dbReference type="PROSITE" id="PS50928">
    <property type="entry name" value="ABC_TM1"/>
    <property type="match status" value="1"/>
</dbReference>
<dbReference type="CDD" id="cd11330">
    <property type="entry name" value="AmyAc_OligoGlu"/>
    <property type="match status" value="1"/>
</dbReference>
<dbReference type="InterPro" id="IPR045857">
    <property type="entry name" value="O16G_dom_2"/>
</dbReference>
<protein>
    <submittedName>
        <fullName evidence="10">Alpha amylase catalytic region</fullName>
    </submittedName>
</protein>
<dbReference type="GO" id="GO:0005886">
    <property type="term" value="C:plasma membrane"/>
    <property type="evidence" value="ECO:0007669"/>
    <property type="project" value="UniProtKB-SubCell"/>
</dbReference>
<dbReference type="InterPro" id="IPR017853">
    <property type="entry name" value="GH"/>
</dbReference>
<evidence type="ECO:0000256" key="3">
    <source>
        <dbReference type="ARBA" id="ARBA00022692"/>
    </source>
</evidence>
<dbReference type="SUPFAM" id="SSF161098">
    <property type="entry name" value="MetI-like"/>
    <property type="match status" value="1"/>
</dbReference>